<keyword evidence="2" id="KW-1185">Reference proteome</keyword>
<reference evidence="2" key="1">
    <citation type="submission" date="2017-09" db="EMBL/GenBank/DDBJ databases">
        <title>Genome sequence of Nannocystis excedens DSM 71.</title>
        <authorList>
            <person name="Blom J."/>
        </authorList>
    </citation>
    <scope>NUCLEOTIDE SEQUENCE [LARGE SCALE GENOMIC DNA]</scope>
    <source>
        <strain evidence="2">type strain: E19</strain>
    </source>
</reference>
<protein>
    <submittedName>
        <fullName evidence="1">Uncharacterized protein</fullName>
    </submittedName>
</protein>
<gene>
    <name evidence="1" type="ORF">HDIA_0774</name>
</gene>
<dbReference type="KEGG" id="hdi:HDIA_0774"/>
<dbReference type="OrthoDB" id="6986040at2"/>
<dbReference type="AlphaFoldDB" id="A0A2C9D4A1"/>
<organism evidence="1 2">
    <name type="scientific">Hartmannibacter diazotrophicus</name>
    <dbReference type="NCBI Taxonomy" id="1482074"/>
    <lineage>
        <taxon>Bacteria</taxon>
        <taxon>Pseudomonadati</taxon>
        <taxon>Pseudomonadota</taxon>
        <taxon>Alphaproteobacteria</taxon>
        <taxon>Hyphomicrobiales</taxon>
        <taxon>Pleomorphomonadaceae</taxon>
        <taxon>Hartmannibacter</taxon>
    </lineage>
</organism>
<sequence length="401" mass="43599">MIDDLPIFVFEADWGNPVKEAFEWMTGVLASTKGAEQRYAVRRYPRRQVEFDIVVSGVERQRFANFLLSHGSAAFYLPIWHEAYAVSGNTAAGMSILQSNDLAANRLSIGEVVFVLGDDGTQFLAEIAALGASTITLAAPAPVTVIDGSLVFPVRKARLLQQPDVERLTDAASAATISTEMMEPTPLVPAIALSPIWNDTLVLLDEPDEGEKSSTAYARLVDELNNAVSLPALNDTAGIAFPSSKRRWVLNGRAEYAAFLGLIYHLQGRLTPIWMPSFYNDITLAAPVSASTTVLYIREIGLANADDSNRSALCFFMVDGSTMFREIAATSIYDEGVEAVGLTEAIGPFASDDILRISFMSLCRLDQDRIEILHETDTAGISISSTTFRAAPDLRVGEEGF</sequence>
<dbReference type="EMBL" id="LT960614">
    <property type="protein sequence ID" value="SON54315.1"/>
    <property type="molecule type" value="Genomic_DNA"/>
</dbReference>
<dbReference type="Proteomes" id="UP000223606">
    <property type="component" value="Chromosome 1"/>
</dbReference>
<dbReference type="RefSeq" id="WP_099554533.1">
    <property type="nucleotide sequence ID" value="NZ_LT960614.1"/>
</dbReference>
<evidence type="ECO:0000313" key="2">
    <source>
        <dbReference type="Proteomes" id="UP000223606"/>
    </source>
</evidence>
<accession>A0A2C9D4A1</accession>
<evidence type="ECO:0000313" key="1">
    <source>
        <dbReference type="EMBL" id="SON54315.1"/>
    </source>
</evidence>
<proteinExistence type="predicted"/>
<name>A0A2C9D4A1_9HYPH</name>